<evidence type="ECO:0000313" key="11">
    <source>
        <dbReference type="Proteomes" id="UP000315364"/>
    </source>
</evidence>
<accession>A0A5B8LYK6</accession>
<dbReference type="Proteomes" id="UP000315364">
    <property type="component" value="Chromosome"/>
</dbReference>
<keyword evidence="11" id="KW-1185">Reference proteome</keyword>
<dbReference type="EMBL" id="CP042304">
    <property type="protein sequence ID" value="QDZ13223.1"/>
    <property type="molecule type" value="Genomic_DNA"/>
</dbReference>
<dbReference type="GO" id="GO:0016020">
    <property type="term" value="C:membrane"/>
    <property type="evidence" value="ECO:0007669"/>
    <property type="project" value="UniProtKB-SubCell"/>
</dbReference>
<dbReference type="PANTHER" id="PTHR30576:SF0">
    <property type="entry name" value="UNDECAPRENYL-PHOSPHATE N-ACETYLGALACTOSAMINYL 1-PHOSPHATE TRANSFERASE-RELATED"/>
    <property type="match status" value="1"/>
</dbReference>
<name>A0A5B8LYK6_9HYPH</name>
<dbReference type="PANTHER" id="PTHR30576">
    <property type="entry name" value="COLANIC BIOSYNTHESIS UDP-GLUCOSE LIPID CARRIER TRANSFERASE"/>
    <property type="match status" value="1"/>
</dbReference>
<organism evidence="10 11">
    <name type="scientific">Devosia ginsengisoli</name>
    <dbReference type="NCBI Taxonomy" id="400770"/>
    <lineage>
        <taxon>Bacteria</taxon>
        <taxon>Pseudomonadati</taxon>
        <taxon>Pseudomonadota</taxon>
        <taxon>Alphaproteobacteria</taxon>
        <taxon>Hyphomicrobiales</taxon>
        <taxon>Devosiaceae</taxon>
        <taxon>Devosia</taxon>
    </lineage>
</organism>
<evidence type="ECO:0000313" key="10">
    <source>
        <dbReference type="EMBL" id="QDZ13223.1"/>
    </source>
</evidence>
<evidence type="ECO:0000256" key="8">
    <source>
        <dbReference type="SAM" id="Phobius"/>
    </source>
</evidence>
<protein>
    <submittedName>
        <fullName evidence="10">Exopolysaccharide biosynthesis polyprenyl glycosylphosphotransferase</fullName>
    </submittedName>
</protein>
<dbReference type="NCBIfam" id="TIGR03025">
    <property type="entry name" value="EPS_sugtrans"/>
    <property type="match status" value="1"/>
</dbReference>
<evidence type="ECO:0000256" key="5">
    <source>
        <dbReference type="ARBA" id="ARBA00022989"/>
    </source>
</evidence>
<evidence type="ECO:0000256" key="3">
    <source>
        <dbReference type="ARBA" id="ARBA00022679"/>
    </source>
</evidence>
<evidence type="ECO:0000256" key="6">
    <source>
        <dbReference type="ARBA" id="ARBA00023136"/>
    </source>
</evidence>
<evidence type="ECO:0000256" key="7">
    <source>
        <dbReference type="ARBA" id="ARBA00023169"/>
    </source>
</evidence>
<gene>
    <name evidence="10" type="ORF">FPZ08_08125</name>
</gene>
<evidence type="ECO:0000256" key="2">
    <source>
        <dbReference type="ARBA" id="ARBA00006464"/>
    </source>
</evidence>
<comment type="subcellular location">
    <subcellularLocation>
        <location evidence="1">Membrane</location>
        <topology evidence="1">Multi-pass membrane protein</topology>
    </subcellularLocation>
</comment>
<dbReference type="InterPro" id="IPR017475">
    <property type="entry name" value="EPS_sugar_tfrase"/>
</dbReference>
<evidence type="ECO:0000256" key="1">
    <source>
        <dbReference type="ARBA" id="ARBA00004141"/>
    </source>
</evidence>
<dbReference type="InterPro" id="IPR003362">
    <property type="entry name" value="Bact_transf"/>
</dbReference>
<keyword evidence="3 10" id="KW-0808">Transferase</keyword>
<dbReference type="AlphaFoldDB" id="A0A5B8LYK6"/>
<reference evidence="10 11" key="1">
    <citation type="submission" date="2019-07" db="EMBL/GenBank/DDBJ databases">
        <title>Full genome sequence of Devosia sp. Gsoil 520.</title>
        <authorList>
            <person name="Im W.-T."/>
        </authorList>
    </citation>
    <scope>NUCLEOTIDE SEQUENCE [LARGE SCALE GENOMIC DNA]</scope>
    <source>
        <strain evidence="10 11">Gsoil 520</strain>
    </source>
</reference>
<keyword evidence="4 8" id="KW-0812">Transmembrane</keyword>
<comment type="similarity">
    <text evidence="2">Belongs to the bacterial sugar transferase family.</text>
</comment>
<feature type="transmembrane region" description="Helical" evidence="8">
    <location>
        <begin position="28"/>
        <end position="49"/>
    </location>
</feature>
<sequence>MKLLQEPLSLARSATRDAQMTAKRVFDVIFSVLALLFLLPLLIIVAIAVRMESKGPVLFRQTREGLNGSTFGVFKFRSMRREQGDATGVAHTVRNDERVTRVGTFLRRTSIDELPQLLNVLRGEMSIVGPRPHVPGMRAGNHTYRVLVPYYDHRLAMLPGITGWAQANGLRGDATDAALAHARIDHDLAYIQNFSLWLDLRIILRTIRHEFLGGTGN</sequence>
<dbReference type="GO" id="GO:0000271">
    <property type="term" value="P:polysaccharide biosynthetic process"/>
    <property type="evidence" value="ECO:0007669"/>
    <property type="project" value="UniProtKB-KW"/>
</dbReference>
<evidence type="ECO:0000259" key="9">
    <source>
        <dbReference type="Pfam" id="PF02397"/>
    </source>
</evidence>
<proteinExistence type="inferred from homology"/>
<dbReference type="GO" id="GO:0016780">
    <property type="term" value="F:phosphotransferase activity, for other substituted phosphate groups"/>
    <property type="evidence" value="ECO:0007669"/>
    <property type="project" value="TreeGrafter"/>
</dbReference>
<evidence type="ECO:0000256" key="4">
    <source>
        <dbReference type="ARBA" id="ARBA00022692"/>
    </source>
</evidence>
<keyword evidence="7" id="KW-0270">Exopolysaccharide synthesis</keyword>
<dbReference type="OrthoDB" id="9808602at2"/>
<keyword evidence="6 8" id="KW-0472">Membrane</keyword>
<dbReference type="Pfam" id="PF02397">
    <property type="entry name" value="Bac_transf"/>
    <property type="match status" value="1"/>
</dbReference>
<dbReference type="KEGG" id="dea:FPZ08_08125"/>
<keyword evidence="5 8" id="KW-1133">Transmembrane helix</keyword>
<feature type="domain" description="Bacterial sugar transferase" evidence="9">
    <location>
        <begin position="23"/>
        <end position="209"/>
    </location>
</feature>